<reference evidence="9" key="1">
    <citation type="submission" date="2014-08" db="EMBL/GenBank/DDBJ databases">
        <authorList>
            <person name="Sharma Rahul"/>
            <person name="Thines Marco"/>
        </authorList>
    </citation>
    <scope>NUCLEOTIDE SEQUENCE</scope>
</reference>
<dbReference type="InterPro" id="IPR015720">
    <property type="entry name" value="Emp24-like"/>
</dbReference>
<comment type="subcellular location">
    <subcellularLocation>
        <location evidence="1 7">Membrane</location>
        <topology evidence="1 7">Single-pass type I membrane protein</topology>
    </subcellularLocation>
</comment>
<dbReference type="SMART" id="SM01190">
    <property type="entry name" value="EMP24_GP25L"/>
    <property type="match status" value="1"/>
</dbReference>
<dbReference type="PANTHER" id="PTHR22811">
    <property type="entry name" value="TRANSMEMBRANE EMP24 DOMAIN-CONTAINING PROTEIN"/>
    <property type="match status" value="1"/>
</dbReference>
<dbReference type="InterPro" id="IPR009038">
    <property type="entry name" value="GOLD_dom"/>
</dbReference>
<evidence type="ECO:0000256" key="5">
    <source>
        <dbReference type="ARBA" id="ARBA00022989"/>
    </source>
</evidence>
<feature type="domain" description="GOLD" evidence="8">
    <location>
        <begin position="15"/>
        <end position="110"/>
    </location>
</feature>
<keyword evidence="3 7" id="KW-0812">Transmembrane</keyword>
<dbReference type="AlphaFoldDB" id="A0A0F7SJE4"/>
<dbReference type="EMBL" id="LN483249">
    <property type="protein sequence ID" value="CDZ97773.1"/>
    <property type="molecule type" value="Genomic_DNA"/>
</dbReference>
<evidence type="ECO:0000259" key="8">
    <source>
        <dbReference type="PROSITE" id="PS50866"/>
    </source>
</evidence>
<comment type="similarity">
    <text evidence="2 7">Belongs to the EMP24/GP25L family.</text>
</comment>
<keyword evidence="4" id="KW-0732">Signal</keyword>
<evidence type="ECO:0000256" key="7">
    <source>
        <dbReference type="RuleBase" id="RU003827"/>
    </source>
</evidence>
<sequence length="200" mass="22942">MATSALHFYLDSNEVKCFIEELPKDTLVEGHYSTFEWSDESQDFVVNEKLGIQVVVSEITTRDVVVNTRGQSDGRFTFTSHEAGDHKICLQTNSSSSWFAGSHVKMYLDLAVGSVKHDHENDKAHLSDLASKVVDLNKKVNDIRRVQQFQREAESQFRDLSESTNSRAVYWSVLQLAVIFGTCVWQTRTLRKFFSEKRLR</sequence>
<accession>A0A0F7SJE4</accession>
<keyword evidence="5" id="KW-1133">Transmembrane helix</keyword>
<evidence type="ECO:0000256" key="6">
    <source>
        <dbReference type="ARBA" id="ARBA00023136"/>
    </source>
</evidence>
<dbReference type="PROSITE" id="PS50866">
    <property type="entry name" value="GOLD"/>
    <property type="match status" value="1"/>
</dbReference>
<name>A0A0F7SJE4_PHARH</name>
<evidence type="ECO:0000256" key="3">
    <source>
        <dbReference type="ARBA" id="ARBA00022692"/>
    </source>
</evidence>
<keyword evidence="6" id="KW-0472">Membrane</keyword>
<dbReference type="GO" id="GO:0016020">
    <property type="term" value="C:membrane"/>
    <property type="evidence" value="ECO:0007669"/>
    <property type="project" value="UniProtKB-SubCell"/>
</dbReference>
<evidence type="ECO:0000313" key="9">
    <source>
        <dbReference type="EMBL" id="CDZ97773.1"/>
    </source>
</evidence>
<evidence type="ECO:0000256" key="2">
    <source>
        <dbReference type="ARBA" id="ARBA00007104"/>
    </source>
</evidence>
<evidence type="ECO:0000256" key="4">
    <source>
        <dbReference type="ARBA" id="ARBA00022729"/>
    </source>
</evidence>
<protein>
    <submittedName>
        <fullName evidence="9">Membrane protein</fullName>
    </submittedName>
</protein>
<dbReference type="Pfam" id="PF01105">
    <property type="entry name" value="EMP24_GP25L"/>
    <property type="match status" value="1"/>
</dbReference>
<proteinExistence type="inferred from homology"/>
<organism evidence="9">
    <name type="scientific">Phaffia rhodozyma</name>
    <name type="common">Yeast</name>
    <name type="synonym">Xanthophyllomyces dendrorhous</name>
    <dbReference type="NCBI Taxonomy" id="264483"/>
    <lineage>
        <taxon>Eukaryota</taxon>
        <taxon>Fungi</taxon>
        <taxon>Dikarya</taxon>
        <taxon>Basidiomycota</taxon>
        <taxon>Agaricomycotina</taxon>
        <taxon>Tremellomycetes</taxon>
        <taxon>Cystofilobasidiales</taxon>
        <taxon>Mrakiaceae</taxon>
        <taxon>Phaffia</taxon>
    </lineage>
</organism>
<evidence type="ECO:0000256" key="1">
    <source>
        <dbReference type="ARBA" id="ARBA00004479"/>
    </source>
</evidence>